<feature type="domain" description="Glycosyltransferase 2-like" evidence="7">
    <location>
        <begin position="10"/>
        <end position="133"/>
    </location>
</feature>
<dbReference type="PANTHER" id="PTHR43646:SF2">
    <property type="entry name" value="GLYCOSYLTRANSFERASE 2-LIKE DOMAIN-CONTAINING PROTEIN"/>
    <property type="match status" value="1"/>
</dbReference>
<evidence type="ECO:0000256" key="2">
    <source>
        <dbReference type="ARBA" id="ARBA00022475"/>
    </source>
</evidence>
<organism evidence="8 9">
    <name type="scientific">Roseobacter sinensis</name>
    <dbReference type="NCBI Taxonomy" id="2931391"/>
    <lineage>
        <taxon>Bacteria</taxon>
        <taxon>Pseudomonadati</taxon>
        <taxon>Pseudomonadota</taxon>
        <taxon>Alphaproteobacteria</taxon>
        <taxon>Rhodobacterales</taxon>
        <taxon>Roseobacteraceae</taxon>
        <taxon>Roseobacter</taxon>
    </lineage>
</organism>
<dbReference type="RefSeq" id="WP_263845629.1">
    <property type="nucleotide sequence ID" value="NZ_JALIEB010000015.1"/>
</dbReference>
<keyword evidence="9" id="KW-1185">Reference proteome</keyword>
<keyword evidence="5 6" id="KW-0472">Membrane</keyword>
<keyword evidence="6" id="KW-1133">Transmembrane helix</keyword>
<evidence type="ECO:0000313" key="9">
    <source>
        <dbReference type="Proteomes" id="UP001208690"/>
    </source>
</evidence>
<dbReference type="Pfam" id="PF00535">
    <property type="entry name" value="Glycos_transf_2"/>
    <property type="match status" value="1"/>
</dbReference>
<dbReference type="SUPFAM" id="SSF53448">
    <property type="entry name" value="Nucleotide-diphospho-sugar transferases"/>
    <property type="match status" value="1"/>
</dbReference>
<evidence type="ECO:0000313" key="8">
    <source>
        <dbReference type="EMBL" id="MCV3273404.1"/>
    </source>
</evidence>
<proteinExistence type="predicted"/>
<dbReference type="InterPro" id="IPR029044">
    <property type="entry name" value="Nucleotide-diphossugar_trans"/>
</dbReference>
<dbReference type="EC" id="2.4.-.-" evidence="8"/>
<dbReference type="InterPro" id="IPR001173">
    <property type="entry name" value="Glyco_trans_2-like"/>
</dbReference>
<evidence type="ECO:0000259" key="7">
    <source>
        <dbReference type="Pfam" id="PF00535"/>
    </source>
</evidence>
<keyword evidence="4 8" id="KW-0808">Transferase</keyword>
<keyword evidence="2" id="KW-1003">Cell membrane</keyword>
<dbReference type="CDD" id="cd00761">
    <property type="entry name" value="Glyco_tranf_GTA_type"/>
    <property type="match status" value="1"/>
</dbReference>
<dbReference type="GO" id="GO:0016757">
    <property type="term" value="F:glycosyltransferase activity"/>
    <property type="evidence" value="ECO:0007669"/>
    <property type="project" value="UniProtKB-KW"/>
</dbReference>
<reference evidence="8 9" key="1">
    <citation type="submission" date="2022-04" db="EMBL/GenBank/DDBJ databases">
        <title>Roseobacter sp. WL0113 is a bacterium isolated from neritic sediment.</title>
        <authorList>
            <person name="Wang L."/>
            <person name="He W."/>
            <person name="Zhang D.-F."/>
        </authorList>
    </citation>
    <scope>NUCLEOTIDE SEQUENCE [LARGE SCALE GENOMIC DNA]</scope>
    <source>
        <strain evidence="8 9">WL0113</strain>
    </source>
</reference>
<evidence type="ECO:0000256" key="3">
    <source>
        <dbReference type="ARBA" id="ARBA00022676"/>
    </source>
</evidence>
<gene>
    <name evidence="8" type="ORF">MUB52_18385</name>
</gene>
<feature type="transmembrane region" description="Helical" evidence="6">
    <location>
        <begin position="244"/>
        <end position="262"/>
    </location>
</feature>
<evidence type="ECO:0000256" key="1">
    <source>
        <dbReference type="ARBA" id="ARBA00004236"/>
    </source>
</evidence>
<accession>A0ABT3BJX8</accession>
<name>A0ABT3BJX8_9RHOB</name>
<evidence type="ECO:0000256" key="6">
    <source>
        <dbReference type="SAM" id="Phobius"/>
    </source>
</evidence>
<dbReference type="Gene3D" id="3.90.550.10">
    <property type="entry name" value="Spore Coat Polysaccharide Biosynthesis Protein SpsA, Chain A"/>
    <property type="match status" value="1"/>
</dbReference>
<dbReference type="EMBL" id="JALIEB010000015">
    <property type="protein sequence ID" value="MCV3273404.1"/>
    <property type="molecule type" value="Genomic_DNA"/>
</dbReference>
<protein>
    <submittedName>
        <fullName evidence="8">Glycosyltransferase</fullName>
        <ecNumber evidence="8">2.4.-.-</ecNumber>
    </submittedName>
</protein>
<keyword evidence="3 8" id="KW-0328">Glycosyltransferase</keyword>
<comment type="subcellular location">
    <subcellularLocation>
        <location evidence="1">Cell membrane</location>
    </subcellularLocation>
</comment>
<dbReference type="PANTHER" id="PTHR43646">
    <property type="entry name" value="GLYCOSYLTRANSFERASE"/>
    <property type="match status" value="1"/>
</dbReference>
<keyword evidence="6" id="KW-0812">Transmembrane</keyword>
<dbReference type="Proteomes" id="UP001208690">
    <property type="component" value="Unassembled WGS sequence"/>
</dbReference>
<comment type="caution">
    <text evidence="8">The sequence shown here is derived from an EMBL/GenBank/DDBJ whole genome shotgun (WGS) entry which is preliminary data.</text>
</comment>
<feature type="transmembrane region" description="Helical" evidence="6">
    <location>
        <begin position="268"/>
        <end position="285"/>
    </location>
</feature>
<sequence length="325" mass="35165">MLDASSDFQVVVPAHQAADTLGRCLQALIDGGVDPAQIVVVDDGSTDQSGQIARDLGAHVIRNDEALRPAKARNAGVAACTSDLVVFVDADVVPHADALPRLLAAFEDPSVSAAFGSYDTKPEAPSIVSRYRNLLHFHVHQTARPEAETFWTGLGAARRARFEALGGFASEWENIEDVEFGVRLRAEGDSIRIVRDAQGTHLKDWTVPSMFKTDLFGRAVPWTRLIMAGRLSPETLNGGTAHRASALCVLGFVFLLLVSPFWGPSLFWALVLVCCFVAINARFLISLYRIGGLRLAVGAVPYHALHYLAASLGYGRARLVYARDG</sequence>
<evidence type="ECO:0000256" key="4">
    <source>
        <dbReference type="ARBA" id="ARBA00022679"/>
    </source>
</evidence>
<evidence type="ECO:0000256" key="5">
    <source>
        <dbReference type="ARBA" id="ARBA00023136"/>
    </source>
</evidence>